<dbReference type="InterPro" id="IPR041726">
    <property type="entry name" value="ACAD10_11_N"/>
</dbReference>
<evidence type="ECO:0000313" key="2">
    <source>
        <dbReference type="EMBL" id="PTL58179.1"/>
    </source>
</evidence>
<feature type="domain" description="Aminoglycoside phosphotransferase" evidence="1">
    <location>
        <begin position="41"/>
        <end position="272"/>
    </location>
</feature>
<keyword evidence="3" id="KW-1185">Reference proteome</keyword>
<organism evidence="2 3">
    <name type="scientific">Paraconexibacter algicola</name>
    <dbReference type="NCBI Taxonomy" id="2133960"/>
    <lineage>
        <taxon>Bacteria</taxon>
        <taxon>Bacillati</taxon>
        <taxon>Actinomycetota</taxon>
        <taxon>Thermoleophilia</taxon>
        <taxon>Solirubrobacterales</taxon>
        <taxon>Paraconexibacteraceae</taxon>
        <taxon>Paraconexibacter</taxon>
    </lineage>
</organism>
<dbReference type="Proteomes" id="UP000240739">
    <property type="component" value="Unassembled WGS sequence"/>
</dbReference>
<dbReference type="InterPro" id="IPR011009">
    <property type="entry name" value="Kinase-like_dom_sf"/>
</dbReference>
<dbReference type="Pfam" id="PF01636">
    <property type="entry name" value="APH"/>
    <property type="match status" value="1"/>
</dbReference>
<proteinExistence type="predicted"/>
<reference evidence="2 3" key="1">
    <citation type="submission" date="2018-03" db="EMBL/GenBank/DDBJ databases">
        <title>Aquarubrobacter algicola gen. nov., sp. nov., a novel actinobacterium isolated from shallow eutrophic lake during the end of cyanobacterial harmful algal blooms.</title>
        <authorList>
            <person name="Chun S.J."/>
        </authorList>
    </citation>
    <scope>NUCLEOTIDE SEQUENCE [LARGE SCALE GENOMIC DNA]</scope>
    <source>
        <strain evidence="2 3">Seoho-28</strain>
    </source>
</reference>
<keyword evidence="2" id="KW-0808">Transferase</keyword>
<dbReference type="GO" id="GO:0016740">
    <property type="term" value="F:transferase activity"/>
    <property type="evidence" value="ECO:0007669"/>
    <property type="project" value="UniProtKB-KW"/>
</dbReference>
<dbReference type="PANTHER" id="PTHR21310:SF40">
    <property type="entry name" value="AMINOGLYCOSIDE PHOSPHOTRANSFERASE DOMAIN-CONTAINING PROTEIN-RELATED"/>
    <property type="match status" value="1"/>
</dbReference>
<evidence type="ECO:0000259" key="1">
    <source>
        <dbReference type="Pfam" id="PF01636"/>
    </source>
</evidence>
<dbReference type="RefSeq" id="WP_107566617.1">
    <property type="nucleotide sequence ID" value="NZ_PYYB01000001.1"/>
</dbReference>
<dbReference type="CDD" id="cd05154">
    <property type="entry name" value="ACAD10_11_N-like"/>
    <property type="match status" value="1"/>
</dbReference>
<dbReference type="InterPro" id="IPR051678">
    <property type="entry name" value="AGP_Transferase"/>
</dbReference>
<protein>
    <submittedName>
        <fullName evidence="2">Phosphotransferase</fullName>
    </submittedName>
</protein>
<dbReference type="SUPFAM" id="SSF56112">
    <property type="entry name" value="Protein kinase-like (PK-like)"/>
    <property type="match status" value="1"/>
</dbReference>
<gene>
    <name evidence="2" type="ORF">C7Y72_00185</name>
</gene>
<dbReference type="OrthoDB" id="3806873at2"/>
<sequence length="370" mass="39884">MALSNTTDPAKAAESLAIAIGRNVPGAQEVLVTDIDIPKASGLSNETVLFSASWMQGGEEVSRRLVARIQPSGPAVFPRYDFGLEFDVMRALQIGTDVPVPVMLFWSDDASLLGAPFMVMERVDGRVPSDDPPFTAAGWVLEELSADERARLNENALQTLAKLHSVDLDAVGLGALAAHREAGIDGQLAFWRETFEWAAAGDANPTVEAGFDWLADNRPADMGPTVLNWGDARVGNMMFADDLSVAAVLDWEMVAVAPAALDVAWWLFLLRHHTEGIGAPLPEGFPTREETVARYEELTGFSLPDLHWFEVFCAVRLASLMHRAGNLMVGAGLLPPDAPMKLNNPASQLLAKLLGLEAPSGESQSFIGNR</sequence>
<dbReference type="EMBL" id="PYYB01000001">
    <property type="protein sequence ID" value="PTL58179.1"/>
    <property type="molecule type" value="Genomic_DNA"/>
</dbReference>
<accession>A0A2T4UG65</accession>
<dbReference type="InterPro" id="IPR002575">
    <property type="entry name" value="Aminoglycoside_PTrfase"/>
</dbReference>
<dbReference type="AlphaFoldDB" id="A0A2T4UG65"/>
<dbReference type="PANTHER" id="PTHR21310">
    <property type="entry name" value="AMINOGLYCOSIDE PHOSPHOTRANSFERASE-RELATED-RELATED"/>
    <property type="match status" value="1"/>
</dbReference>
<comment type="caution">
    <text evidence="2">The sequence shown here is derived from an EMBL/GenBank/DDBJ whole genome shotgun (WGS) entry which is preliminary data.</text>
</comment>
<dbReference type="Gene3D" id="3.90.1200.10">
    <property type="match status" value="1"/>
</dbReference>
<evidence type="ECO:0000313" key="3">
    <source>
        <dbReference type="Proteomes" id="UP000240739"/>
    </source>
</evidence>
<name>A0A2T4UG65_9ACTN</name>
<dbReference type="Gene3D" id="3.30.200.20">
    <property type="entry name" value="Phosphorylase Kinase, domain 1"/>
    <property type="match status" value="1"/>
</dbReference>